<feature type="transmembrane region" description="Helical" evidence="9">
    <location>
        <begin position="248"/>
        <end position="270"/>
    </location>
</feature>
<evidence type="ECO:0000256" key="5">
    <source>
        <dbReference type="ARBA" id="ARBA00022692"/>
    </source>
</evidence>
<evidence type="ECO:0000256" key="8">
    <source>
        <dbReference type="SAM" id="MobiDB-lite"/>
    </source>
</evidence>
<evidence type="ECO:0000256" key="2">
    <source>
        <dbReference type="ARBA" id="ARBA00007935"/>
    </source>
</evidence>
<feature type="transmembrane region" description="Helical" evidence="9">
    <location>
        <begin position="98"/>
        <end position="121"/>
    </location>
</feature>
<dbReference type="AlphaFoldDB" id="A0A2T7WT77"/>
<gene>
    <name evidence="10" type="ORF">DC432_04325</name>
</gene>
<evidence type="ECO:0000256" key="4">
    <source>
        <dbReference type="ARBA" id="ARBA00022475"/>
    </source>
</evidence>
<feature type="compositionally biased region" description="Basic residues" evidence="8">
    <location>
        <begin position="1"/>
        <end position="14"/>
    </location>
</feature>
<keyword evidence="6 9" id="KW-1133">Transmembrane helix</keyword>
<dbReference type="SUPFAM" id="SSF81345">
    <property type="entry name" value="ABC transporter involved in vitamin B12 uptake, BtuC"/>
    <property type="match status" value="1"/>
</dbReference>
<evidence type="ECO:0000256" key="1">
    <source>
        <dbReference type="ARBA" id="ARBA00004651"/>
    </source>
</evidence>
<dbReference type="FunFam" id="1.10.3470.10:FF:000001">
    <property type="entry name" value="Vitamin B12 ABC transporter permease BtuC"/>
    <property type="match status" value="1"/>
</dbReference>
<evidence type="ECO:0000256" key="9">
    <source>
        <dbReference type="SAM" id="Phobius"/>
    </source>
</evidence>
<keyword evidence="5 9" id="KW-0812">Transmembrane</keyword>
<accession>A0A2T7WT77</accession>
<comment type="caution">
    <text evidence="10">The sequence shown here is derived from an EMBL/GenBank/DDBJ whole genome shotgun (WGS) entry which is preliminary data.</text>
</comment>
<organism evidence="10 11">
    <name type="scientific">Microbacterium testaceum</name>
    <name type="common">Aureobacterium testaceum</name>
    <name type="synonym">Brevibacterium testaceum</name>
    <dbReference type="NCBI Taxonomy" id="2033"/>
    <lineage>
        <taxon>Bacteria</taxon>
        <taxon>Bacillati</taxon>
        <taxon>Actinomycetota</taxon>
        <taxon>Actinomycetes</taxon>
        <taxon>Micrococcales</taxon>
        <taxon>Microbacteriaceae</taxon>
        <taxon>Microbacterium</taxon>
    </lineage>
</organism>
<evidence type="ECO:0000256" key="7">
    <source>
        <dbReference type="ARBA" id="ARBA00023136"/>
    </source>
</evidence>
<dbReference type="CDD" id="cd06550">
    <property type="entry name" value="TM_ABC_iron-siderophores_like"/>
    <property type="match status" value="1"/>
</dbReference>
<feature type="transmembrane region" description="Helical" evidence="9">
    <location>
        <begin position="191"/>
        <end position="209"/>
    </location>
</feature>
<dbReference type="InterPro" id="IPR000522">
    <property type="entry name" value="ABC_transptr_permease_BtuC"/>
</dbReference>
<feature type="compositionally biased region" description="Basic and acidic residues" evidence="8">
    <location>
        <begin position="49"/>
        <end position="75"/>
    </location>
</feature>
<sequence>MGERRRGRPRRARAGRPAARPLPRRPPGRQDRLPRERPAHPDDVGGAERALDRPARRRAESVDPLRRRAREDPRVVGRERERALSAAIVARVRTRGRAAGAGAVTAAIVLLVVSVAVAVTLGPADVSLVNVRDILANHLGLADIPVKAAKDAIVWEERLPRALVAACAGAGLALCGVVMQSLLRNPLAEPFVLGVSSGASTGAVVIGVLGLGGGVLGLSGGAFVGAVVAFGLVLLLSRFTSAGTAGVVLAGVAGTQFFSAITSLVVFAAADSDETRGVMFWLLGSLEGMRWDKVALCAAVVAVGGAVCLLSARALDAFAFGDEVAASLGIPVARLRGGLLVVTALMTAALVSAVGAVGFVGLVVPHAVRLVVGLRHSRVVPLSALVGAVFMVWVDAATRTLFAPTPLPVGVGTALVGVPVFVALLVRRRARG</sequence>
<feature type="compositionally biased region" description="Basic and acidic residues" evidence="8">
    <location>
        <begin position="28"/>
        <end position="43"/>
    </location>
</feature>
<evidence type="ECO:0000313" key="10">
    <source>
        <dbReference type="EMBL" id="PVE77769.1"/>
    </source>
</evidence>
<feature type="transmembrane region" description="Helical" evidence="9">
    <location>
        <begin position="215"/>
        <end position="236"/>
    </location>
</feature>
<keyword evidence="4" id="KW-1003">Cell membrane</keyword>
<dbReference type="EMBL" id="QDFT01000007">
    <property type="protein sequence ID" value="PVE77769.1"/>
    <property type="molecule type" value="Genomic_DNA"/>
</dbReference>
<dbReference type="PANTHER" id="PTHR30472:SF67">
    <property type="entry name" value="PERMEASE OF ABC TRANSPORTER-RELATED"/>
    <property type="match status" value="1"/>
</dbReference>
<dbReference type="Gene3D" id="1.10.3470.10">
    <property type="entry name" value="ABC transporter involved in vitamin B12 uptake, BtuC"/>
    <property type="match status" value="1"/>
</dbReference>
<dbReference type="Proteomes" id="UP000244649">
    <property type="component" value="Unassembled WGS sequence"/>
</dbReference>
<protein>
    <submittedName>
        <fullName evidence="10">Iron ABC transporter permease</fullName>
    </submittedName>
</protein>
<keyword evidence="7 9" id="KW-0472">Membrane</keyword>
<dbReference type="GO" id="GO:0005886">
    <property type="term" value="C:plasma membrane"/>
    <property type="evidence" value="ECO:0007669"/>
    <property type="project" value="UniProtKB-SubCell"/>
</dbReference>
<feature type="transmembrane region" description="Helical" evidence="9">
    <location>
        <begin position="162"/>
        <end position="179"/>
    </location>
</feature>
<comment type="subcellular location">
    <subcellularLocation>
        <location evidence="1">Cell membrane</location>
        <topology evidence="1">Multi-pass membrane protein</topology>
    </subcellularLocation>
</comment>
<evidence type="ECO:0000313" key="11">
    <source>
        <dbReference type="Proteomes" id="UP000244649"/>
    </source>
</evidence>
<feature type="region of interest" description="Disordered" evidence="8">
    <location>
        <begin position="1"/>
        <end position="75"/>
    </location>
</feature>
<comment type="similarity">
    <text evidence="2">Belongs to the binding-protein-dependent transport system permease family. FecCD subfamily.</text>
</comment>
<reference evidence="10 11" key="1">
    <citation type="submission" date="2018-04" db="EMBL/GenBank/DDBJ databases">
        <authorList>
            <person name="Go L.Y."/>
            <person name="Mitchell J.A."/>
        </authorList>
    </citation>
    <scope>NUCLEOTIDE SEQUENCE [LARGE SCALE GENOMIC DNA]</scope>
    <source>
        <strain evidence="10 11">TPD7010</strain>
    </source>
</reference>
<keyword evidence="3" id="KW-0813">Transport</keyword>
<evidence type="ECO:0000256" key="3">
    <source>
        <dbReference type="ARBA" id="ARBA00022448"/>
    </source>
</evidence>
<feature type="transmembrane region" description="Helical" evidence="9">
    <location>
        <begin position="339"/>
        <end position="364"/>
    </location>
</feature>
<name>A0A2T7WT77_MICTE</name>
<dbReference type="GO" id="GO:0033214">
    <property type="term" value="P:siderophore-iron import into cell"/>
    <property type="evidence" value="ECO:0007669"/>
    <property type="project" value="TreeGrafter"/>
</dbReference>
<dbReference type="Pfam" id="PF01032">
    <property type="entry name" value="FecCD"/>
    <property type="match status" value="1"/>
</dbReference>
<proteinExistence type="inferred from homology"/>
<evidence type="ECO:0000256" key="6">
    <source>
        <dbReference type="ARBA" id="ARBA00022989"/>
    </source>
</evidence>
<dbReference type="PANTHER" id="PTHR30472">
    <property type="entry name" value="FERRIC ENTEROBACTIN TRANSPORT SYSTEM PERMEASE PROTEIN"/>
    <property type="match status" value="1"/>
</dbReference>
<feature type="transmembrane region" description="Helical" evidence="9">
    <location>
        <begin position="376"/>
        <end position="394"/>
    </location>
</feature>
<dbReference type="GO" id="GO:0022857">
    <property type="term" value="F:transmembrane transporter activity"/>
    <property type="evidence" value="ECO:0007669"/>
    <property type="project" value="InterPro"/>
</dbReference>
<feature type="transmembrane region" description="Helical" evidence="9">
    <location>
        <begin position="406"/>
        <end position="426"/>
    </location>
</feature>
<dbReference type="InterPro" id="IPR037294">
    <property type="entry name" value="ABC_BtuC-like"/>
</dbReference>